<gene>
    <name evidence="3" type="ORF">SAMN04487834_10502</name>
</gene>
<reference evidence="4" key="1">
    <citation type="submission" date="2016-10" db="EMBL/GenBank/DDBJ databases">
        <authorList>
            <person name="Varghese N."/>
        </authorList>
    </citation>
    <scope>NUCLEOTIDE SEQUENCE [LARGE SCALE GENOMIC DNA]</scope>
    <source>
        <strain evidence="4">DSM 20406</strain>
    </source>
</reference>
<feature type="domain" description="DUF7973" evidence="2">
    <location>
        <begin position="157"/>
        <end position="267"/>
    </location>
</feature>
<feature type="transmembrane region" description="Helical" evidence="1">
    <location>
        <begin position="156"/>
        <end position="174"/>
    </location>
</feature>
<dbReference type="Proteomes" id="UP000183028">
    <property type="component" value="Unassembled WGS sequence"/>
</dbReference>
<dbReference type="Pfam" id="PF25928">
    <property type="entry name" value="DUF7973"/>
    <property type="match status" value="2"/>
</dbReference>
<keyword evidence="1" id="KW-0812">Transmembrane</keyword>
<accession>A0A1H6VZU4</accession>
<dbReference type="eggNOG" id="ENOG502ZYP7">
    <property type="taxonomic scope" value="Bacteria"/>
</dbReference>
<feature type="transmembrane region" description="Helical" evidence="1">
    <location>
        <begin position="91"/>
        <end position="111"/>
    </location>
</feature>
<dbReference type="InterPro" id="IPR058279">
    <property type="entry name" value="DUF7973"/>
</dbReference>
<evidence type="ECO:0000256" key="1">
    <source>
        <dbReference type="SAM" id="Phobius"/>
    </source>
</evidence>
<feature type="transmembrane region" description="Helical" evidence="1">
    <location>
        <begin position="52"/>
        <end position="70"/>
    </location>
</feature>
<keyword evidence="1" id="KW-1133">Transmembrane helix</keyword>
<keyword evidence="4" id="KW-1185">Reference proteome</keyword>
<protein>
    <recommendedName>
        <fullName evidence="2">DUF7973 domain-containing protein</fullName>
    </recommendedName>
</protein>
<evidence type="ECO:0000313" key="3">
    <source>
        <dbReference type="EMBL" id="SEJ05555.1"/>
    </source>
</evidence>
<feature type="transmembrane region" description="Helical" evidence="1">
    <location>
        <begin position="254"/>
        <end position="271"/>
    </location>
</feature>
<feature type="transmembrane region" description="Helical" evidence="1">
    <location>
        <begin position="7"/>
        <end position="32"/>
    </location>
</feature>
<dbReference type="GeneID" id="54119939"/>
<keyword evidence="1" id="KW-0472">Membrane</keyword>
<evidence type="ECO:0000259" key="2">
    <source>
        <dbReference type="Pfam" id="PF25928"/>
    </source>
</evidence>
<name>A0A1H6VZU4_9FIRM</name>
<feature type="transmembrane region" description="Helical" evidence="1">
    <location>
        <begin position="180"/>
        <end position="197"/>
    </location>
</feature>
<feature type="transmembrane region" description="Helical" evidence="1">
    <location>
        <begin position="209"/>
        <end position="234"/>
    </location>
</feature>
<dbReference type="AlphaFoldDB" id="A0A1H6VZU4"/>
<feature type="domain" description="DUF7973" evidence="2">
    <location>
        <begin position="2"/>
        <end position="137"/>
    </location>
</feature>
<dbReference type="OrthoDB" id="4484645at2"/>
<sequence length="272" mass="29668">MMKLEYLLLALAGGGLGSLIGGIQIFIITGFVGLVAVLGNHGLLLHFHTQPLLIPAVIFNGAVVATAYASKKYQIKGFDISKPLIFTGDPLVFIFGALGGLIGYCLLILATKLKLPFDAGAFSIVMVGTCTRFILGSKQLYNHRGIVFLEEGDKRYWIYLVLFALSISFLTGYLTKITKYYSLGFSLSAFSLVFSLSDSRFPATHHITLIAGYAMMYTHDILLTLLFGVLAAAICDMFARVFNSECGTHIDPPCVSILVCSFLIFLLFKGLF</sequence>
<dbReference type="RefSeq" id="WP_143064928.1">
    <property type="nucleotide sequence ID" value="NZ_CACWHD010000021.1"/>
</dbReference>
<organism evidence="3 4">
    <name type="scientific">Sharpea azabuensis</name>
    <dbReference type="NCBI Taxonomy" id="322505"/>
    <lineage>
        <taxon>Bacteria</taxon>
        <taxon>Bacillati</taxon>
        <taxon>Bacillota</taxon>
        <taxon>Erysipelotrichia</taxon>
        <taxon>Erysipelotrichales</taxon>
        <taxon>Coprobacillaceae</taxon>
        <taxon>Sharpea</taxon>
    </lineage>
</organism>
<dbReference type="EMBL" id="FNYK01000050">
    <property type="protein sequence ID" value="SEJ05555.1"/>
    <property type="molecule type" value="Genomic_DNA"/>
</dbReference>
<proteinExistence type="predicted"/>
<dbReference type="STRING" id="322505.SAMN04487836_10123"/>
<evidence type="ECO:0000313" key="4">
    <source>
        <dbReference type="Proteomes" id="UP000183028"/>
    </source>
</evidence>
<feature type="transmembrane region" description="Helical" evidence="1">
    <location>
        <begin position="117"/>
        <end position="135"/>
    </location>
</feature>